<evidence type="ECO:0000256" key="1">
    <source>
        <dbReference type="SAM" id="MobiDB-lite"/>
    </source>
</evidence>
<keyword evidence="2" id="KW-0812">Transmembrane</keyword>
<name>A0ABV8Q5N1_9MICO</name>
<feature type="region of interest" description="Disordered" evidence="1">
    <location>
        <begin position="195"/>
        <end position="216"/>
    </location>
</feature>
<feature type="compositionally biased region" description="Low complexity" evidence="1">
    <location>
        <begin position="195"/>
        <end position="204"/>
    </location>
</feature>
<sequence>MNSTNRALNRAVVLVVGLLTLLAGAALVAIATIPAIRDGYRVSAPTLHDDFTTWFRSVPLFDTNTSWGWILVLAALAVVVVLLVTLVARQGRGRHDTLLREETTAHGATVISAAVAQQAIQHDLDGRPEILASHVFACRVRRASVLKVSVTCRRGVSPRLAAHVVEDTLSALDTLLGRQLPALIQVSGGFRARLSPRARSASSRIRTDETPKQPHA</sequence>
<evidence type="ECO:0000256" key="2">
    <source>
        <dbReference type="SAM" id="Phobius"/>
    </source>
</evidence>
<dbReference type="EMBL" id="JBHSCN010000003">
    <property type="protein sequence ID" value="MFC4242690.1"/>
    <property type="molecule type" value="Genomic_DNA"/>
</dbReference>
<gene>
    <name evidence="3" type="ORF">ACFOYW_04830</name>
</gene>
<evidence type="ECO:0008006" key="5">
    <source>
        <dbReference type="Google" id="ProtNLM"/>
    </source>
</evidence>
<dbReference type="Proteomes" id="UP001595900">
    <property type="component" value="Unassembled WGS sequence"/>
</dbReference>
<accession>A0ABV8Q5N1</accession>
<feature type="compositionally biased region" description="Basic and acidic residues" evidence="1">
    <location>
        <begin position="205"/>
        <end position="216"/>
    </location>
</feature>
<keyword evidence="2" id="KW-0472">Membrane</keyword>
<feature type="transmembrane region" description="Helical" evidence="2">
    <location>
        <begin position="12"/>
        <end position="36"/>
    </location>
</feature>
<dbReference type="RefSeq" id="WP_390227577.1">
    <property type="nucleotide sequence ID" value="NZ_JBHSCN010000003.1"/>
</dbReference>
<feature type="transmembrane region" description="Helical" evidence="2">
    <location>
        <begin position="67"/>
        <end position="88"/>
    </location>
</feature>
<reference evidence="4" key="1">
    <citation type="journal article" date="2019" name="Int. J. Syst. Evol. Microbiol.">
        <title>The Global Catalogue of Microorganisms (GCM) 10K type strain sequencing project: providing services to taxonomists for standard genome sequencing and annotation.</title>
        <authorList>
            <consortium name="The Broad Institute Genomics Platform"/>
            <consortium name="The Broad Institute Genome Sequencing Center for Infectious Disease"/>
            <person name="Wu L."/>
            <person name="Ma J."/>
        </authorList>
    </citation>
    <scope>NUCLEOTIDE SEQUENCE [LARGE SCALE GENOMIC DNA]</scope>
    <source>
        <strain evidence="4">CGMCC 1.10363</strain>
    </source>
</reference>
<evidence type="ECO:0000313" key="4">
    <source>
        <dbReference type="Proteomes" id="UP001595900"/>
    </source>
</evidence>
<organism evidence="3 4">
    <name type="scientific">Gryllotalpicola reticulitermitis</name>
    <dbReference type="NCBI Taxonomy" id="1184153"/>
    <lineage>
        <taxon>Bacteria</taxon>
        <taxon>Bacillati</taxon>
        <taxon>Actinomycetota</taxon>
        <taxon>Actinomycetes</taxon>
        <taxon>Micrococcales</taxon>
        <taxon>Microbacteriaceae</taxon>
        <taxon>Gryllotalpicola</taxon>
    </lineage>
</organism>
<keyword evidence="4" id="KW-1185">Reference proteome</keyword>
<protein>
    <recommendedName>
        <fullName evidence="5">Alkaline shock response membrane anchor protein AmaP</fullName>
    </recommendedName>
</protein>
<proteinExistence type="predicted"/>
<keyword evidence="2" id="KW-1133">Transmembrane helix</keyword>
<evidence type="ECO:0000313" key="3">
    <source>
        <dbReference type="EMBL" id="MFC4242690.1"/>
    </source>
</evidence>
<comment type="caution">
    <text evidence="3">The sequence shown here is derived from an EMBL/GenBank/DDBJ whole genome shotgun (WGS) entry which is preliminary data.</text>
</comment>